<dbReference type="eggNOG" id="COG2213">
    <property type="taxonomic scope" value="Bacteria"/>
</dbReference>
<keyword evidence="13 16" id="KW-1133">Transmembrane helix</keyword>
<feature type="transmembrane region" description="Helical" evidence="16">
    <location>
        <begin position="136"/>
        <end position="157"/>
    </location>
</feature>
<dbReference type="CDD" id="cd05567">
    <property type="entry name" value="PTS_IIB_mannitol"/>
    <property type="match status" value="1"/>
</dbReference>
<dbReference type="HOGENOM" id="CLU_028721_2_0_11"/>
<dbReference type="Pfam" id="PF02302">
    <property type="entry name" value="PTS_IIB"/>
    <property type="match status" value="1"/>
</dbReference>
<feature type="domain" description="PTS EIIB type-2" evidence="17">
    <location>
        <begin position="387"/>
        <end position="479"/>
    </location>
</feature>
<evidence type="ECO:0000256" key="3">
    <source>
        <dbReference type="ARBA" id="ARBA00004651"/>
    </source>
</evidence>
<proteinExistence type="predicted"/>
<evidence type="ECO:0000313" key="20">
    <source>
        <dbReference type="Proteomes" id="UP000006851"/>
    </source>
</evidence>
<feature type="transmembrane region" description="Helical" evidence="16">
    <location>
        <begin position="31"/>
        <end position="50"/>
    </location>
</feature>
<evidence type="ECO:0000256" key="12">
    <source>
        <dbReference type="ARBA" id="ARBA00022692"/>
    </source>
</evidence>
<dbReference type="Proteomes" id="UP000006851">
    <property type="component" value="Chromosome"/>
</dbReference>
<keyword evidence="8" id="KW-0597">Phosphoprotein</keyword>
<dbReference type="SUPFAM" id="SSF52794">
    <property type="entry name" value="PTS system IIB component-like"/>
    <property type="match status" value="1"/>
</dbReference>
<evidence type="ECO:0000259" key="18">
    <source>
        <dbReference type="PROSITE" id="PS51104"/>
    </source>
</evidence>
<keyword evidence="11" id="KW-0598">Phosphotransferase system</keyword>
<keyword evidence="12 16" id="KW-0812">Transmembrane</keyword>
<dbReference type="InterPro" id="IPR013011">
    <property type="entry name" value="PTS_EIIB_2"/>
</dbReference>
<evidence type="ECO:0000256" key="1">
    <source>
        <dbReference type="ARBA" id="ARBA00001655"/>
    </source>
</evidence>
<keyword evidence="9" id="KW-0762">Sugar transport</keyword>
<gene>
    <name evidence="19" type="ordered locus">Corgl_0565</name>
</gene>
<dbReference type="InterPro" id="IPR004718">
    <property type="entry name" value="PTS_IIC_mtl"/>
</dbReference>
<dbReference type="InterPro" id="IPR013014">
    <property type="entry name" value="PTS_EIIC_2"/>
</dbReference>
<feature type="transmembrane region" description="Helical" evidence="16">
    <location>
        <begin position="253"/>
        <end position="271"/>
    </location>
</feature>
<dbReference type="EMBL" id="CP002628">
    <property type="protein sequence ID" value="AEB06679.1"/>
    <property type="molecule type" value="Genomic_DNA"/>
</dbReference>
<dbReference type="Gene3D" id="3.40.50.2300">
    <property type="match status" value="1"/>
</dbReference>
<evidence type="ECO:0000256" key="9">
    <source>
        <dbReference type="ARBA" id="ARBA00022597"/>
    </source>
</evidence>
<evidence type="ECO:0000256" key="2">
    <source>
        <dbReference type="ARBA" id="ARBA00002434"/>
    </source>
</evidence>
<feature type="transmembrane region" description="Helical" evidence="16">
    <location>
        <begin position="86"/>
        <end position="115"/>
    </location>
</feature>
<keyword evidence="7" id="KW-1003">Cell membrane</keyword>
<feature type="transmembrane region" description="Helical" evidence="16">
    <location>
        <begin position="220"/>
        <end position="241"/>
    </location>
</feature>
<name>F2NBE3_CORGP</name>
<dbReference type="InterPro" id="IPR003352">
    <property type="entry name" value="PTS_EIIC"/>
</dbReference>
<dbReference type="NCBIfam" id="TIGR00851">
    <property type="entry name" value="mtlA"/>
    <property type="match status" value="1"/>
</dbReference>
<evidence type="ECO:0000256" key="5">
    <source>
        <dbReference type="ARBA" id="ARBA00021825"/>
    </source>
</evidence>
<evidence type="ECO:0000256" key="11">
    <source>
        <dbReference type="ARBA" id="ARBA00022683"/>
    </source>
</evidence>
<feature type="transmembrane region" description="Helical" evidence="16">
    <location>
        <begin position="277"/>
        <end position="299"/>
    </location>
</feature>
<feature type="transmembrane region" description="Helical" evidence="16">
    <location>
        <begin position="319"/>
        <end position="341"/>
    </location>
</feature>
<dbReference type="Pfam" id="PF02378">
    <property type="entry name" value="PTS_EIIC"/>
    <property type="match status" value="1"/>
</dbReference>
<evidence type="ECO:0000313" key="19">
    <source>
        <dbReference type="EMBL" id="AEB06679.1"/>
    </source>
</evidence>
<dbReference type="OrthoDB" id="9814222at2"/>
<keyword evidence="6" id="KW-0813">Transport</keyword>
<keyword evidence="10 19" id="KW-0808">Transferase</keyword>
<dbReference type="GO" id="GO:0022872">
    <property type="term" value="F:protein-N(PI)-phosphohistidine-mannitol phosphotransferase system transmembrane transporter activity"/>
    <property type="evidence" value="ECO:0007669"/>
    <property type="project" value="InterPro"/>
</dbReference>
<dbReference type="InterPro" id="IPR050893">
    <property type="entry name" value="Sugar_PTS"/>
</dbReference>
<dbReference type="GO" id="GO:0005886">
    <property type="term" value="C:plasma membrane"/>
    <property type="evidence" value="ECO:0007669"/>
    <property type="project" value="UniProtKB-SubCell"/>
</dbReference>
<dbReference type="PROSITE" id="PS51099">
    <property type="entry name" value="PTS_EIIB_TYPE_2"/>
    <property type="match status" value="1"/>
</dbReference>
<sequence length="491" mass="52744">MNTNHSAKHVSKRARVQAFGGYLTNMVIPNIGAFIAWGIATALFIPTGWLPNQALNELINPTIKYLLPLLLAYTGGRMIGGHRGGVLATIGTIGLIIGSDVTMFLGAMIVGPLSGWIMKKMDAYLEKRIPAGFEMIVNNFSIGIAGFVLMVLSYLIVGPTIQAANNFVKDSIEALVKTGFLPILSLINEPAKVLFLNNVIDQGVYYPLGMEQTLEAGKSIYFMLASNPGPGLGLLLAYSVFGKSAARRTAPGAIIIHFLGGIHEMYFPYVLMKPLTIISMILGAMSGIMTFQLFGAGLVAGPSPGSIFAYMALTPRGNFVGVFAGVIVATIVSFLTTSVILKADSSPNDDAQFEGSVTRSKDMKLEGINSNEAARSELSSAAATVLRKISFACDAGMGSSAMGATIFRKRLKRAGISCVTVKHYRIEDIPEDSDVVVVHKDLEERTVATRPSANIVALDSYLEDPKIDELLREVVRANRDGDDADELRVRQ</sequence>
<evidence type="ECO:0000256" key="10">
    <source>
        <dbReference type="ARBA" id="ARBA00022679"/>
    </source>
</evidence>
<evidence type="ECO:0000256" key="13">
    <source>
        <dbReference type="ARBA" id="ARBA00022989"/>
    </source>
</evidence>
<organism evidence="19 20">
    <name type="scientific">Coriobacterium glomerans (strain ATCC 49209 / DSM 20642 / JCM 10262 / PW2)</name>
    <dbReference type="NCBI Taxonomy" id="700015"/>
    <lineage>
        <taxon>Bacteria</taxon>
        <taxon>Bacillati</taxon>
        <taxon>Actinomycetota</taxon>
        <taxon>Coriobacteriia</taxon>
        <taxon>Coriobacteriales</taxon>
        <taxon>Coriobacteriaceae</taxon>
        <taxon>Coriobacterium</taxon>
    </lineage>
</organism>
<feature type="domain" description="PTS EIIC type-2" evidence="18">
    <location>
        <begin position="19"/>
        <end position="342"/>
    </location>
</feature>
<evidence type="ECO:0000256" key="16">
    <source>
        <dbReference type="SAM" id="Phobius"/>
    </source>
</evidence>
<comment type="function">
    <text evidence="2">The phosphoenolpyruvate-dependent sugar phosphotransferase system (sugar PTS), a major carbohydrate active transport system, catalyzes the phosphorylation of incoming sugar substrates concomitantly with their translocation across the cell membrane. The enzyme II CmtAB PTS system is involved in D-mannitol transport.</text>
</comment>
<dbReference type="STRING" id="700015.Corgl_0565"/>
<evidence type="ECO:0000256" key="6">
    <source>
        <dbReference type="ARBA" id="ARBA00022448"/>
    </source>
</evidence>
<protein>
    <recommendedName>
        <fullName evidence="5">PTS system mannitol-specific EIICB component</fullName>
        <ecNumber evidence="4">2.7.1.197</ecNumber>
    </recommendedName>
    <alternativeName>
        <fullName evidence="15">EIICB-Mtl</fullName>
    </alternativeName>
</protein>
<dbReference type="InterPro" id="IPR036095">
    <property type="entry name" value="PTS_EIIB-like_sf"/>
</dbReference>
<dbReference type="GO" id="GO:0009401">
    <property type="term" value="P:phosphoenolpyruvate-dependent sugar phosphotransferase system"/>
    <property type="evidence" value="ECO:0007669"/>
    <property type="project" value="UniProtKB-KW"/>
</dbReference>
<evidence type="ECO:0000256" key="7">
    <source>
        <dbReference type="ARBA" id="ARBA00022475"/>
    </source>
</evidence>
<dbReference type="InterPro" id="IPR003501">
    <property type="entry name" value="PTS_EIIB_2/3"/>
</dbReference>
<dbReference type="AlphaFoldDB" id="F2NBE3"/>
<keyword evidence="14 16" id="KW-0472">Membrane</keyword>
<reference evidence="20" key="1">
    <citation type="journal article" date="2013" name="Stand. Genomic Sci.">
        <title>Complete genome sequence of Coriobacterium glomerans type strain (PW2(T)) from the midgut of Pyrrhocoris apterus L. (red soldier bug).</title>
        <authorList>
            <person name="Stackebrandt E."/>
            <person name="Zeytun A."/>
            <person name="Lapidus A."/>
            <person name="Nolan M."/>
            <person name="Lucas S."/>
            <person name="Hammon N."/>
            <person name="Deshpande S."/>
            <person name="Cheng J.F."/>
            <person name="Tapia R."/>
            <person name="Goodwin L.A."/>
            <person name="Pitluck S."/>
            <person name="Liolios K."/>
            <person name="Pagani I."/>
            <person name="Ivanova N."/>
            <person name="Mavromatis K."/>
            <person name="Mikhailova N."/>
            <person name="Huntemann M."/>
            <person name="Pati A."/>
            <person name="Chen A."/>
            <person name="Palaniappan K."/>
            <person name="Chang Y.J."/>
            <person name="Land M."/>
            <person name="Hauser L."/>
            <person name="Rohde M."/>
            <person name="Pukall R."/>
            <person name="Goker M."/>
            <person name="Detter J.C."/>
            <person name="Woyke T."/>
            <person name="Bristow J."/>
            <person name="Eisen J.A."/>
            <person name="Markowitz V."/>
            <person name="Hugenholtz P."/>
            <person name="Kyrpides N.C."/>
            <person name="Klenk H.P."/>
        </authorList>
    </citation>
    <scope>NUCLEOTIDE SEQUENCE</scope>
    <source>
        <strain evidence="20">ATCC 49209 / DSM 20642 / JCM 10262 / PW2</strain>
    </source>
</reference>
<dbReference type="PANTHER" id="PTHR30181">
    <property type="entry name" value="MANNITOL PERMEASE IIC COMPONENT"/>
    <property type="match status" value="1"/>
</dbReference>
<evidence type="ECO:0000256" key="15">
    <source>
        <dbReference type="ARBA" id="ARBA00033349"/>
    </source>
</evidence>
<accession>F2NBE3</accession>
<evidence type="ECO:0000256" key="8">
    <source>
        <dbReference type="ARBA" id="ARBA00022553"/>
    </source>
</evidence>
<evidence type="ECO:0000256" key="14">
    <source>
        <dbReference type="ARBA" id="ARBA00023136"/>
    </source>
</evidence>
<evidence type="ECO:0000259" key="17">
    <source>
        <dbReference type="PROSITE" id="PS51099"/>
    </source>
</evidence>
<dbReference type="EC" id="2.7.1.197" evidence="4"/>
<dbReference type="InterPro" id="IPR029503">
    <property type="entry name" value="PTS_EIIB_mannitol"/>
</dbReference>
<dbReference type="KEGG" id="cgo:Corgl_0565"/>
<dbReference type="PROSITE" id="PS51104">
    <property type="entry name" value="PTS_EIIC_TYPE_2"/>
    <property type="match status" value="1"/>
</dbReference>
<comment type="catalytic activity">
    <reaction evidence="1">
        <text>D-mannitol(out) + N(pros)-phospho-L-histidyl-[protein] = D-mannitol 1-phosphate(in) + L-histidyl-[protein]</text>
        <dbReference type="Rhea" id="RHEA:33363"/>
        <dbReference type="Rhea" id="RHEA-COMP:9745"/>
        <dbReference type="Rhea" id="RHEA-COMP:9746"/>
        <dbReference type="ChEBI" id="CHEBI:16899"/>
        <dbReference type="ChEBI" id="CHEBI:29979"/>
        <dbReference type="ChEBI" id="CHEBI:61381"/>
        <dbReference type="ChEBI" id="CHEBI:64837"/>
        <dbReference type="EC" id="2.7.1.197"/>
    </reaction>
</comment>
<evidence type="ECO:0000256" key="4">
    <source>
        <dbReference type="ARBA" id="ARBA00011909"/>
    </source>
</evidence>
<keyword evidence="20" id="KW-1185">Reference proteome</keyword>
<dbReference type="PANTHER" id="PTHR30181:SF2">
    <property type="entry name" value="PTS SYSTEM MANNITOL-SPECIFIC EIICBA COMPONENT"/>
    <property type="match status" value="1"/>
</dbReference>
<comment type="subcellular location">
    <subcellularLocation>
        <location evidence="3">Cell membrane</location>
        <topology evidence="3">Multi-pass membrane protein</topology>
    </subcellularLocation>
</comment>
<dbReference type="GO" id="GO:0090563">
    <property type="term" value="F:protein-phosphocysteine-sugar phosphotransferase activity"/>
    <property type="evidence" value="ECO:0007669"/>
    <property type="project" value="TreeGrafter"/>
</dbReference>